<dbReference type="PROSITE" id="PS50106">
    <property type="entry name" value="PDZ"/>
    <property type="match status" value="1"/>
</dbReference>
<dbReference type="InterPro" id="IPR041489">
    <property type="entry name" value="PDZ_6"/>
</dbReference>
<evidence type="ECO:0000256" key="8">
    <source>
        <dbReference type="ARBA" id="ARBA00022679"/>
    </source>
</evidence>
<feature type="compositionally biased region" description="Polar residues" evidence="15">
    <location>
        <begin position="786"/>
        <end position="807"/>
    </location>
</feature>
<dbReference type="InterPro" id="IPR015022">
    <property type="entry name" value="MAST_pre-PK_dom"/>
</dbReference>
<dbReference type="GO" id="GO:0005524">
    <property type="term" value="F:ATP binding"/>
    <property type="evidence" value="ECO:0007669"/>
    <property type="project" value="UniProtKB-KW"/>
</dbReference>
<feature type="domain" description="AGC-kinase C-terminal" evidence="18">
    <location>
        <begin position="604"/>
        <end position="676"/>
    </location>
</feature>
<evidence type="ECO:0000256" key="9">
    <source>
        <dbReference type="ARBA" id="ARBA00022741"/>
    </source>
</evidence>
<dbReference type="InterPro" id="IPR036034">
    <property type="entry name" value="PDZ_sf"/>
</dbReference>
<evidence type="ECO:0000259" key="16">
    <source>
        <dbReference type="PROSITE" id="PS50011"/>
    </source>
</evidence>
<protein>
    <recommendedName>
        <fullName evidence="4">non-specific serine/threonine protein kinase</fullName>
        <ecNumber evidence="4">2.7.11.1</ecNumber>
    </recommendedName>
</protein>
<evidence type="ECO:0000256" key="4">
    <source>
        <dbReference type="ARBA" id="ARBA00012513"/>
    </source>
</evidence>
<feature type="compositionally biased region" description="Polar residues" evidence="15">
    <location>
        <begin position="679"/>
        <end position="688"/>
    </location>
</feature>
<dbReference type="Pfam" id="PF08926">
    <property type="entry name" value="DUF1908"/>
    <property type="match status" value="1"/>
</dbReference>
<reference evidence="19" key="2">
    <citation type="submission" date="2025-09" db="UniProtKB">
        <authorList>
            <consortium name="Ensembl"/>
        </authorList>
    </citation>
    <scope>IDENTIFICATION</scope>
</reference>
<dbReference type="PROSITE" id="PS50011">
    <property type="entry name" value="PROTEIN_KINASE_DOM"/>
    <property type="match status" value="1"/>
</dbReference>
<keyword evidence="7" id="KW-0597">Phosphoprotein</keyword>
<dbReference type="Gene3D" id="1.20.1480.20">
    <property type="entry name" value="MAST3 pre-PK domain-like"/>
    <property type="match status" value="1"/>
</dbReference>
<feature type="compositionally biased region" description="Low complexity" evidence="15">
    <location>
        <begin position="164"/>
        <end position="177"/>
    </location>
</feature>
<dbReference type="InterPro" id="IPR050236">
    <property type="entry name" value="Ser_Thr_kinase_AGC"/>
</dbReference>
<feature type="compositionally biased region" description="Polar residues" evidence="15">
    <location>
        <begin position="71"/>
        <end position="81"/>
    </location>
</feature>
<feature type="compositionally biased region" description="Basic residues" evidence="15">
    <location>
        <begin position="973"/>
        <end position="991"/>
    </location>
</feature>
<dbReference type="OMA" id="CVNFPFA"/>
<dbReference type="Ensembl" id="ENSSGRT00000043721.1">
    <property type="protein sequence ID" value="ENSSGRP00000040781.1"/>
    <property type="gene ID" value="ENSSGRG00000022223.1"/>
</dbReference>
<feature type="compositionally biased region" description="Low complexity" evidence="15">
    <location>
        <begin position="57"/>
        <end position="68"/>
    </location>
</feature>
<comment type="catalytic activity">
    <reaction evidence="13">
        <text>L-threonyl-[protein] + ATP = O-phospho-L-threonyl-[protein] + ADP + H(+)</text>
        <dbReference type="Rhea" id="RHEA:46608"/>
        <dbReference type="Rhea" id="RHEA-COMP:11060"/>
        <dbReference type="Rhea" id="RHEA-COMP:11605"/>
        <dbReference type="ChEBI" id="CHEBI:15378"/>
        <dbReference type="ChEBI" id="CHEBI:30013"/>
        <dbReference type="ChEBI" id="CHEBI:30616"/>
        <dbReference type="ChEBI" id="CHEBI:61977"/>
        <dbReference type="ChEBI" id="CHEBI:456216"/>
        <dbReference type="EC" id="2.7.11.1"/>
    </reaction>
</comment>
<dbReference type="Proteomes" id="UP000472262">
    <property type="component" value="Unassembled WGS sequence"/>
</dbReference>
<feature type="compositionally biased region" description="Low complexity" evidence="15">
    <location>
        <begin position="1067"/>
        <end position="1076"/>
    </location>
</feature>
<feature type="region of interest" description="Disordered" evidence="15">
    <location>
        <begin position="107"/>
        <end position="133"/>
    </location>
</feature>
<evidence type="ECO:0000256" key="6">
    <source>
        <dbReference type="ARBA" id="ARBA00022527"/>
    </source>
</evidence>
<keyword evidence="20" id="KW-1185">Reference proteome</keyword>
<keyword evidence="9" id="KW-0547">Nucleotide-binding</keyword>
<keyword evidence="12" id="KW-0460">Magnesium</keyword>
<evidence type="ECO:0000259" key="17">
    <source>
        <dbReference type="PROSITE" id="PS50106"/>
    </source>
</evidence>
<feature type="region of interest" description="Disordered" evidence="15">
    <location>
        <begin position="782"/>
        <end position="868"/>
    </location>
</feature>
<evidence type="ECO:0000256" key="2">
    <source>
        <dbReference type="ARBA" id="ARBA00004496"/>
    </source>
</evidence>
<dbReference type="InterPro" id="IPR023142">
    <property type="entry name" value="MAST_pre-PK_dom_sf"/>
</dbReference>
<dbReference type="PROSITE" id="PS51285">
    <property type="entry name" value="AGC_KINASE_CTER"/>
    <property type="match status" value="1"/>
</dbReference>
<comment type="catalytic activity">
    <reaction evidence="14">
        <text>L-seryl-[protein] + ATP = O-phospho-L-seryl-[protein] + ADP + H(+)</text>
        <dbReference type="Rhea" id="RHEA:17989"/>
        <dbReference type="Rhea" id="RHEA-COMP:9863"/>
        <dbReference type="Rhea" id="RHEA-COMP:11604"/>
        <dbReference type="ChEBI" id="CHEBI:15378"/>
        <dbReference type="ChEBI" id="CHEBI:29999"/>
        <dbReference type="ChEBI" id="CHEBI:30616"/>
        <dbReference type="ChEBI" id="CHEBI:83421"/>
        <dbReference type="ChEBI" id="CHEBI:456216"/>
        <dbReference type="EC" id="2.7.11.1"/>
    </reaction>
</comment>
<organism evidence="19 20">
    <name type="scientific">Sinocyclocheilus grahami</name>
    <name type="common">Dianchi golden-line fish</name>
    <name type="synonym">Barbus grahami</name>
    <dbReference type="NCBI Taxonomy" id="75366"/>
    <lineage>
        <taxon>Eukaryota</taxon>
        <taxon>Metazoa</taxon>
        <taxon>Chordata</taxon>
        <taxon>Craniata</taxon>
        <taxon>Vertebrata</taxon>
        <taxon>Euteleostomi</taxon>
        <taxon>Actinopterygii</taxon>
        <taxon>Neopterygii</taxon>
        <taxon>Teleostei</taxon>
        <taxon>Ostariophysi</taxon>
        <taxon>Cypriniformes</taxon>
        <taxon>Cyprinidae</taxon>
        <taxon>Cyprininae</taxon>
        <taxon>Sinocyclocheilus</taxon>
    </lineage>
</organism>
<proteinExistence type="inferred from homology"/>
<comment type="similarity">
    <text evidence="3">Belongs to the protein kinase superfamily. AGC Ser/Thr protein kinase family.</text>
</comment>
<evidence type="ECO:0000256" key="10">
    <source>
        <dbReference type="ARBA" id="ARBA00022777"/>
    </source>
</evidence>
<dbReference type="InterPro" id="IPR000961">
    <property type="entry name" value="AGC-kinase_C"/>
</dbReference>
<dbReference type="GO" id="GO:0007010">
    <property type="term" value="P:cytoskeleton organization"/>
    <property type="evidence" value="ECO:0007669"/>
    <property type="project" value="TreeGrafter"/>
</dbReference>
<keyword evidence="10" id="KW-0418">Kinase</keyword>
<feature type="region of interest" description="Disordered" evidence="15">
    <location>
        <begin position="48"/>
        <end position="81"/>
    </location>
</feature>
<dbReference type="SMART" id="SM00228">
    <property type="entry name" value="PDZ"/>
    <property type="match status" value="1"/>
</dbReference>
<evidence type="ECO:0000256" key="7">
    <source>
        <dbReference type="ARBA" id="ARBA00022553"/>
    </source>
</evidence>
<evidence type="ECO:0000256" key="11">
    <source>
        <dbReference type="ARBA" id="ARBA00022840"/>
    </source>
</evidence>
<dbReference type="Pfam" id="PF00069">
    <property type="entry name" value="Pkinase"/>
    <property type="match status" value="1"/>
</dbReference>
<reference evidence="19" key="1">
    <citation type="submission" date="2025-08" db="UniProtKB">
        <authorList>
            <consortium name="Ensembl"/>
        </authorList>
    </citation>
    <scope>IDENTIFICATION</scope>
</reference>
<dbReference type="GO" id="GO:0004674">
    <property type="term" value="F:protein serine/threonine kinase activity"/>
    <property type="evidence" value="ECO:0007669"/>
    <property type="project" value="UniProtKB-KW"/>
</dbReference>
<dbReference type="GO" id="GO:0005737">
    <property type="term" value="C:cytoplasm"/>
    <property type="evidence" value="ECO:0007669"/>
    <property type="project" value="UniProtKB-SubCell"/>
</dbReference>
<keyword evidence="5" id="KW-0963">Cytoplasm</keyword>
<feature type="compositionally biased region" description="Low complexity" evidence="15">
    <location>
        <begin position="1118"/>
        <end position="1136"/>
    </location>
</feature>
<feature type="region of interest" description="Disordered" evidence="15">
    <location>
        <begin position="679"/>
        <end position="751"/>
    </location>
</feature>
<dbReference type="SUPFAM" id="SSF140482">
    <property type="entry name" value="MAST3 pre-PK domain-like"/>
    <property type="match status" value="1"/>
</dbReference>
<keyword evidence="11" id="KW-0067">ATP-binding</keyword>
<dbReference type="GO" id="GO:0000287">
    <property type="term" value="F:magnesium ion binding"/>
    <property type="evidence" value="ECO:0007669"/>
    <property type="project" value="InterPro"/>
</dbReference>
<feature type="compositionally biased region" description="Basic and acidic residues" evidence="15">
    <location>
        <begin position="1338"/>
        <end position="1359"/>
    </location>
</feature>
<feature type="region of interest" description="Disordered" evidence="15">
    <location>
        <begin position="155"/>
        <end position="181"/>
    </location>
</feature>
<comment type="subcellular location">
    <subcellularLocation>
        <location evidence="2">Cytoplasm</location>
    </subcellularLocation>
</comment>
<evidence type="ECO:0000256" key="1">
    <source>
        <dbReference type="ARBA" id="ARBA00001946"/>
    </source>
</evidence>
<sequence>MKRRDKLKIPSLTLDLSPSQSPIILSPCSPGSPCSPLQSLHPWSCRSSNRKSLGVGTPSPTRPLSPLSAHTAASSPLDSPRNVSTAICSLNFPFARRVEGRRWSLASLPSSGYGTNPPSSTVSSSSSSQERLHQLPYQPTQDELHFLFKHFRSSESMTDEDGRPSPFIRPRSRSLSPGRTGSSFDNEIIMMNHVYKERFPKATAQMEEHLLEVIRQFSPDSTLPLGDGVLGFIQHQLVELARDCLDKSQKGLITSLYFIELQDKLEKMLHEALERSESEEVSVITQLVKKILIIISRPARLLECLEFDPEEFYHLLEAAEGHAKVGQGIKTDIPRYIISQLGLNRDPLDEVVQLEEQYDSGPTLTNKSLPTPLRRKPLESDFETIKIISNGINRQNLILRNQIQQVFVERDILTFAENPFVVSMFCSFETRRHLCMVMEYVEGNGYSHLSFVLLTLRSLLITSMGHIKLTDFGLSKIGLMNMTTNLYEGHIEKDTREFIDKQVCGTPEYIAPEVILRQGYGKPVDWWAMGVILYEFLLGCVPFFGDTPEELFGQVVSDEIIWPDGDDALPVDAQDLITRLLNQNPQERLGRGGAPEVKQHMFFSGLDWNGLLRQKAEFIPQLEADDDTSYFDTRSERYHHLASDEDDETNDEESSLEIRRFSSWSNRFSKVYSSTEHLATPSNLSFSSDRSHSEEIEDRADGRDTHSHGEIQRQASTGDKRLSAQRASLRPRTSSSSSQPERAVSPLVVSSTHSLEAMPRFALSTDDEAEVVVSNLRRIRLRSNSTGTKHSSPREQGSPQCFGNQLETPDRQRLSPGRKVPKSASVSTLSLIITPDDGSGSLQARSISPRSFSSNPSSRDSSPNRDLSLSISRLRPPIIIHSSGKKYGFTLQTIRVYMGTSDIYTIHHMVSGVEESSPAHEAGLRAGDLITHVNGESVQGLVHTEMMELLLKSGNQVALQTIALEDTSIKIGPARKRSCKGKMARRSKRSKWKDSQDRRRSVLKKLSKHSTVMHSSRSFSSGLHQSVSSSESLPGSPTHSLSSGPTTPCRSPVPDHTADASLPQNASPCSSSPSSPAVQMRPSSLHGLGSKLSNQRYTKVGRRKSTSSIPPSPLACTSSPQALSPQRSPSPLPSISKTLHSFHGKTLSPPTIIRHVVRPRSAEPPRSPLLKRVQSAEKLSGALFADKKPHTVRRHTLEVPHCEVDVPGEAEAEGACGQIIVVMRKLNLCERRDSFKKQEAVQEVSFDEPDDRALQSSESSASTGTRPKQMIGETQSEEECMARRNPLVPQIAVQGSESEEADDWRLCSDEDEEEAEENVNQGDRANKDDPRSSAAVHEATETAKPETHQSPEKRKLKER</sequence>
<feature type="region of interest" description="Disordered" evidence="15">
    <location>
        <begin position="1237"/>
        <end position="1359"/>
    </location>
</feature>
<dbReference type="FunFam" id="1.10.510.10:FF:000012">
    <property type="entry name" value="microtubule-associated serine/threonine-protein kinase 2 isoform X1"/>
    <property type="match status" value="1"/>
</dbReference>
<dbReference type="FunFam" id="2.30.42.10:FF:000008">
    <property type="entry name" value="microtubule-associated serine/threonine-protein kinase 4 isoform X2"/>
    <property type="match status" value="1"/>
</dbReference>
<evidence type="ECO:0000256" key="14">
    <source>
        <dbReference type="ARBA" id="ARBA00048679"/>
    </source>
</evidence>
<dbReference type="GO" id="GO:0035556">
    <property type="term" value="P:intracellular signal transduction"/>
    <property type="evidence" value="ECO:0007669"/>
    <property type="project" value="TreeGrafter"/>
</dbReference>
<dbReference type="InterPro" id="IPR001478">
    <property type="entry name" value="PDZ"/>
</dbReference>
<dbReference type="Gene3D" id="1.10.510.10">
    <property type="entry name" value="Transferase(Phosphotransferase) domain 1"/>
    <property type="match status" value="1"/>
</dbReference>
<dbReference type="InterPro" id="IPR011009">
    <property type="entry name" value="Kinase-like_dom_sf"/>
</dbReference>
<feature type="compositionally biased region" description="Polar residues" evidence="15">
    <location>
        <begin position="107"/>
        <end position="118"/>
    </location>
</feature>
<feature type="compositionally biased region" description="Low complexity" evidence="15">
    <location>
        <begin position="119"/>
        <end position="128"/>
    </location>
</feature>
<evidence type="ECO:0000256" key="15">
    <source>
        <dbReference type="SAM" id="MobiDB-lite"/>
    </source>
</evidence>
<feature type="domain" description="Protein kinase" evidence="16">
    <location>
        <begin position="219"/>
        <end position="603"/>
    </location>
</feature>
<feature type="compositionally biased region" description="Low complexity" evidence="15">
    <location>
        <begin position="845"/>
        <end position="868"/>
    </location>
</feature>
<dbReference type="PANTHER" id="PTHR24356:SF140">
    <property type="entry name" value="MICROTUBULE-ASSOCIATED SERINE_THREONINE-PROTEIN KINASE 3"/>
    <property type="match status" value="1"/>
</dbReference>
<evidence type="ECO:0000256" key="5">
    <source>
        <dbReference type="ARBA" id="ARBA00022490"/>
    </source>
</evidence>
<evidence type="ECO:0000259" key="18">
    <source>
        <dbReference type="PROSITE" id="PS51285"/>
    </source>
</evidence>
<dbReference type="Pfam" id="PF17820">
    <property type="entry name" value="PDZ_6"/>
    <property type="match status" value="1"/>
</dbReference>
<dbReference type="InterPro" id="IPR000719">
    <property type="entry name" value="Prot_kinase_dom"/>
</dbReference>
<dbReference type="SMART" id="SM00220">
    <property type="entry name" value="S_TKc"/>
    <property type="match status" value="1"/>
</dbReference>
<feature type="compositionally biased region" description="Low complexity" evidence="15">
    <location>
        <begin position="1026"/>
        <end position="1040"/>
    </location>
</feature>
<dbReference type="Gene3D" id="2.30.42.10">
    <property type="match status" value="1"/>
</dbReference>
<dbReference type="InParanoid" id="A0A672MUA9"/>
<feature type="compositionally biased region" description="Polar residues" evidence="15">
    <location>
        <begin position="1254"/>
        <end position="1266"/>
    </location>
</feature>
<evidence type="ECO:0000256" key="12">
    <source>
        <dbReference type="ARBA" id="ARBA00022842"/>
    </source>
</evidence>
<evidence type="ECO:0000313" key="19">
    <source>
        <dbReference type="Ensembl" id="ENSSGRP00000040781.1"/>
    </source>
</evidence>
<comment type="cofactor">
    <cofactor evidence="1">
        <name>Mg(2+)</name>
        <dbReference type="ChEBI" id="CHEBI:18420"/>
    </cofactor>
</comment>
<dbReference type="Gene3D" id="3.30.200.20">
    <property type="entry name" value="Phosphorylase Kinase, domain 1"/>
    <property type="match status" value="2"/>
</dbReference>
<dbReference type="EC" id="2.7.11.1" evidence="4"/>
<evidence type="ECO:0000256" key="13">
    <source>
        <dbReference type="ARBA" id="ARBA00047899"/>
    </source>
</evidence>
<dbReference type="FunFam" id="1.20.1480.20:FF:000001">
    <property type="entry name" value="microtubule-associated serine/threonine-protein kinase 4 isoform X1"/>
    <property type="match status" value="1"/>
</dbReference>
<feature type="compositionally biased region" description="Basic and acidic residues" evidence="15">
    <location>
        <begin position="689"/>
        <end position="711"/>
    </location>
</feature>
<feature type="domain" description="PDZ" evidence="17">
    <location>
        <begin position="882"/>
        <end position="965"/>
    </location>
</feature>
<evidence type="ECO:0000313" key="20">
    <source>
        <dbReference type="Proteomes" id="UP000472262"/>
    </source>
</evidence>
<evidence type="ECO:0000256" key="3">
    <source>
        <dbReference type="ARBA" id="ARBA00009903"/>
    </source>
</evidence>
<feature type="compositionally biased region" description="Polar residues" evidence="15">
    <location>
        <begin position="1009"/>
        <end position="1025"/>
    </location>
</feature>
<keyword evidence="8" id="KW-0808">Transferase</keyword>
<feature type="region of interest" description="Disordered" evidence="15">
    <location>
        <begin position="973"/>
        <end position="1147"/>
    </location>
</feature>
<dbReference type="SUPFAM" id="SSF50156">
    <property type="entry name" value="PDZ domain-like"/>
    <property type="match status" value="1"/>
</dbReference>
<accession>A0A672MUA9</accession>
<dbReference type="PANTHER" id="PTHR24356">
    <property type="entry name" value="SERINE/THREONINE-PROTEIN KINASE"/>
    <property type="match status" value="1"/>
</dbReference>
<keyword evidence="6" id="KW-0723">Serine/threonine-protein kinase</keyword>
<name>A0A672MUA9_SINGR</name>
<dbReference type="SUPFAM" id="SSF56112">
    <property type="entry name" value="Protein kinase-like (PK-like)"/>
    <property type="match status" value="1"/>
</dbReference>